<dbReference type="InterPro" id="IPR041370">
    <property type="entry name" value="Mlase_EEF1AKMT1/ZCCHC4"/>
</dbReference>
<comment type="caution">
    <text evidence="6">The sequence shown here is derived from an EMBL/GenBank/DDBJ whole genome shotgun (WGS) entry which is preliminary data.</text>
</comment>
<accession>A0AAV9UVY3</accession>
<dbReference type="Proteomes" id="UP001375240">
    <property type="component" value="Unassembled WGS sequence"/>
</dbReference>
<evidence type="ECO:0000313" key="7">
    <source>
        <dbReference type="Proteomes" id="UP001375240"/>
    </source>
</evidence>
<keyword evidence="3 5" id="KW-0489">Methyltransferase</keyword>
<evidence type="ECO:0000256" key="5">
    <source>
        <dbReference type="HAMAP-Rule" id="MF_03187"/>
    </source>
</evidence>
<dbReference type="GO" id="GO:0032259">
    <property type="term" value="P:methylation"/>
    <property type="evidence" value="ECO:0007669"/>
    <property type="project" value="UniProtKB-KW"/>
</dbReference>
<evidence type="ECO:0000256" key="4">
    <source>
        <dbReference type="ARBA" id="ARBA00022679"/>
    </source>
</evidence>
<dbReference type="GO" id="GO:0016279">
    <property type="term" value="F:protein-lysine N-methyltransferase activity"/>
    <property type="evidence" value="ECO:0007669"/>
    <property type="project" value="UniProtKB-UniRule"/>
</dbReference>
<dbReference type="EMBL" id="JAVHNQ010000004">
    <property type="protein sequence ID" value="KAK6349883.1"/>
    <property type="molecule type" value="Genomic_DNA"/>
</dbReference>
<keyword evidence="2 5" id="KW-0963">Cytoplasm</keyword>
<name>A0AAV9UVY3_9PEZI</name>
<sequence length="265" mass="30160">MEDDDDLQLSASTLTALQEFMHEKDARRKRFEDLKAQAEDDDAARKQCDSATAAVTMEDFEADWNASQFWYSEETSRALAEELAEGAGEGTRIALVSAPSVFVKLKNLMKDGQVPKCSVHLFEFDRRFELFGDEFTFYDFNESIKLPAGCKGAFDRILVDPPFLSEDCQMKAAVTVRWLAKSWTPIGDNPGRPDAVGSQRDLTLDNDRQRVIVCTGERMKGVVDKMYRKAGVRCTDFDVRHAQGLSNEFRCYANFESERWKWVAE</sequence>
<dbReference type="EC" id="2.1.1.-" evidence="5"/>
<dbReference type="GO" id="GO:0005737">
    <property type="term" value="C:cytoplasm"/>
    <property type="evidence" value="ECO:0007669"/>
    <property type="project" value="UniProtKB-SubCell"/>
</dbReference>
<evidence type="ECO:0000256" key="2">
    <source>
        <dbReference type="ARBA" id="ARBA00022490"/>
    </source>
</evidence>
<gene>
    <name evidence="5" type="primary">EFM5</name>
    <name evidence="6" type="ORF">TWF696_006143</name>
</gene>
<evidence type="ECO:0000256" key="3">
    <source>
        <dbReference type="ARBA" id="ARBA00022603"/>
    </source>
</evidence>
<dbReference type="AlphaFoldDB" id="A0AAV9UVY3"/>
<dbReference type="HAMAP" id="MF_03187">
    <property type="entry name" value="Methyltr_EFM5"/>
    <property type="match status" value="1"/>
</dbReference>
<keyword evidence="7" id="KW-1185">Reference proteome</keyword>
<dbReference type="PANTHER" id="PTHR13200:SF0">
    <property type="entry name" value="EEF1A LYSINE METHYLTRANSFERASE 1"/>
    <property type="match status" value="1"/>
</dbReference>
<comment type="function">
    <text evidence="5">S-adenosyl-L-methionine-dependent protein-lysine N-methyltransferase that trimethylates elongation factor 1-alpha at 'Lys-79'.</text>
</comment>
<protein>
    <recommendedName>
        <fullName evidence="5">Protein-lysine N-methyltransferase EFM5</fullName>
        <ecNumber evidence="5">2.1.1.-</ecNumber>
    </recommendedName>
    <alternativeName>
        <fullName evidence="5">Elongation factor methyltransferase 5</fullName>
    </alternativeName>
</protein>
<dbReference type="PANTHER" id="PTHR13200">
    <property type="entry name" value="EEF1A LYSINE METHYLTRANSFERASE 1"/>
    <property type="match status" value="1"/>
</dbReference>
<dbReference type="Pfam" id="PF10237">
    <property type="entry name" value="N6-adenineMlase"/>
    <property type="match status" value="1"/>
</dbReference>
<dbReference type="InterPro" id="IPR019369">
    <property type="entry name" value="Efm5/EEF1AKMT1"/>
</dbReference>
<comment type="similarity">
    <text evidence="5">Belongs to the class I-like SAM-binding methyltransferase superfamily. EFM5 family.</text>
</comment>
<reference evidence="6 7" key="1">
    <citation type="submission" date="2019-10" db="EMBL/GenBank/DDBJ databases">
        <authorList>
            <person name="Palmer J.M."/>
        </authorList>
    </citation>
    <scope>NUCLEOTIDE SEQUENCE [LARGE SCALE GENOMIC DNA]</scope>
    <source>
        <strain evidence="6 7">TWF696</strain>
    </source>
</reference>
<comment type="subcellular location">
    <subcellularLocation>
        <location evidence="1 5">Cytoplasm</location>
    </subcellularLocation>
</comment>
<organism evidence="6 7">
    <name type="scientific">Orbilia brochopaga</name>
    <dbReference type="NCBI Taxonomy" id="3140254"/>
    <lineage>
        <taxon>Eukaryota</taxon>
        <taxon>Fungi</taxon>
        <taxon>Dikarya</taxon>
        <taxon>Ascomycota</taxon>
        <taxon>Pezizomycotina</taxon>
        <taxon>Orbiliomycetes</taxon>
        <taxon>Orbiliales</taxon>
        <taxon>Orbiliaceae</taxon>
        <taxon>Orbilia</taxon>
    </lineage>
</organism>
<evidence type="ECO:0000256" key="1">
    <source>
        <dbReference type="ARBA" id="ARBA00004496"/>
    </source>
</evidence>
<proteinExistence type="inferred from homology"/>
<keyword evidence="4 5" id="KW-0808">Transferase</keyword>
<evidence type="ECO:0000313" key="6">
    <source>
        <dbReference type="EMBL" id="KAK6349883.1"/>
    </source>
</evidence>